<dbReference type="Gene3D" id="3.20.20.70">
    <property type="entry name" value="Aldolase class I"/>
    <property type="match status" value="1"/>
</dbReference>
<gene>
    <name evidence="6" type="ORF">RDB_LOCUS152789</name>
</gene>
<dbReference type="PANTHER" id="PTHR43656">
    <property type="entry name" value="BINDING OXIDOREDUCTASE, PUTATIVE (AFU_ORTHOLOGUE AFUA_2G08260)-RELATED"/>
    <property type="match status" value="1"/>
</dbReference>
<name>A0A8H3DB56_9AGAM</name>
<comment type="similarity">
    <text evidence="1">Belongs to the NADH:flavin oxidoreductase/NADH oxidase family.</text>
</comment>
<dbReference type="Pfam" id="PF00724">
    <property type="entry name" value="Oxidored_FMN"/>
    <property type="match status" value="1"/>
</dbReference>
<organism evidence="6 7">
    <name type="scientific">Rhizoctonia solani</name>
    <dbReference type="NCBI Taxonomy" id="456999"/>
    <lineage>
        <taxon>Eukaryota</taxon>
        <taxon>Fungi</taxon>
        <taxon>Dikarya</taxon>
        <taxon>Basidiomycota</taxon>
        <taxon>Agaricomycotina</taxon>
        <taxon>Agaricomycetes</taxon>
        <taxon>Cantharellales</taxon>
        <taxon>Ceratobasidiaceae</taxon>
        <taxon>Rhizoctonia</taxon>
    </lineage>
</organism>
<evidence type="ECO:0000256" key="3">
    <source>
        <dbReference type="ARBA" id="ARBA00022643"/>
    </source>
</evidence>
<evidence type="ECO:0000313" key="7">
    <source>
        <dbReference type="Proteomes" id="UP000663861"/>
    </source>
</evidence>
<evidence type="ECO:0000256" key="1">
    <source>
        <dbReference type="ARBA" id="ARBA00005979"/>
    </source>
</evidence>
<keyword evidence="3" id="KW-0288">FMN</keyword>
<accession>A0A8H3DB56</accession>
<dbReference type="GO" id="GO:0016491">
    <property type="term" value="F:oxidoreductase activity"/>
    <property type="evidence" value="ECO:0007669"/>
    <property type="project" value="UniProtKB-KW"/>
</dbReference>
<dbReference type="AlphaFoldDB" id="A0A8H3DB56"/>
<protein>
    <recommendedName>
        <fullName evidence="5">NADH:flavin oxidoreductase/NADH oxidase N-terminal domain-containing protein</fullName>
    </recommendedName>
</protein>
<reference evidence="6" key="1">
    <citation type="submission" date="2021-01" db="EMBL/GenBank/DDBJ databases">
        <authorList>
            <person name="Kaushik A."/>
        </authorList>
    </citation>
    <scope>NUCLEOTIDE SEQUENCE</scope>
    <source>
        <strain evidence="6">AG4-RS23</strain>
    </source>
</reference>
<dbReference type="Proteomes" id="UP000663861">
    <property type="component" value="Unassembled WGS sequence"/>
</dbReference>
<dbReference type="InterPro" id="IPR051799">
    <property type="entry name" value="NADH_flavin_oxidoreductase"/>
</dbReference>
<comment type="caution">
    <text evidence="6">The sequence shown here is derived from an EMBL/GenBank/DDBJ whole genome shotgun (WGS) entry which is preliminary data.</text>
</comment>
<dbReference type="PANTHER" id="PTHR43656:SF5">
    <property type="entry name" value="NADH:FLAVIN OXIDOREDUCTASE_NADH OXIDASE N-TERMINAL DOMAIN-CONTAINING PROTEIN"/>
    <property type="match status" value="1"/>
</dbReference>
<feature type="domain" description="NADH:flavin oxidoreductase/NADH oxidase N-terminal" evidence="5">
    <location>
        <begin position="68"/>
        <end position="378"/>
    </location>
</feature>
<dbReference type="SUPFAM" id="SSF51395">
    <property type="entry name" value="FMN-linked oxidoreductases"/>
    <property type="match status" value="1"/>
</dbReference>
<dbReference type="InterPro" id="IPR001155">
    <property type="entry name" value="OxRdtase_FMN_N"/>
</dbReference>
<proteinExistence type="inferred from homology"/>
<keyword evidence="4" id="KW-0560">Oxidoreductase</keyword>
<dbReference type="CDD" id="cd04733">
    <property type="entry name" value="OYE_like_2_FMN"/>
    <property type="match status" value="1"/>
</dbReference>
<evidence type="ECO:0000256" key="2">
    <source>
        <dbReference type="ARBA" id="ARBA00022630"/>
    </source>
</evidence>
<dbReference type="GO" id="GO:0010181">
    <property type="term" value="F:FMN binding"/>
    <property type="evidence" value="ECO:0007669"/>
    <property type="project" value="InterPro"/>
</dbReference>
<evidence type="ECO:0000256" key="4">
    <source>
        <dbReference type="ARBA" id="ARBA00023002"/>
    </source>
</evidence>
<evidence type="ECO:0000259" key="5">
    <source>
        <dbReference type="Pfam" id="PF00724"/>
    </source>
</evidence>
<sequence length="456" mass="49623">MVFLRRTSTMVLARYGDSITRDDAKLLGESIQFPFSGNIAKSRFLKGAMSERMASWDQKDLSKRGIPSDDLVGLYEGWGKAGYGVILTGNVMLHPEQLEAPGNPILYGPHETPERIEQFRKMAAAGKAHGSLMIMQVSHPGRQVAAFVNPNPVGASDIQLADRMGMSFGKPTPLDKSGIREIVDQFAYTAEAAYRTGFDGVQIHGAHGYLIAQFLSQTTNNRTDEYGGSIENRARIIKEVVEAIRAKVADPKFVIGIKVNSVEFQAKGFQPEEAAELCKLLETMGIDFVELSGGTYEEFGFRHADSAPRESTLKRESFFTVFAQQITPRLKKTVVYVTGGFRSATAMAEAVRSGACAGVGLGRPAGSDPILPSEIIQGAATGATDMKISPHDFGLGLLATGIQMEAIARGKPVIDLSDPNELVRFKDAAQAHNQKQQENLKKGIFDPRFFYLPAAN</sequence>
<dbReference type="EMBL" id="CAJMWY010004103">
    <property type="protein sequence ID" value="CAE6519333.1"/>
    <property type="molecule type" value="Genomic_DNA"/>
</dbReference>
<keyword evidence="2" id="KW-0285">Flavoprotein</keyword>
<evidence type="ECO:0000313" key="6">
    <source>
        <dbReference type="EMBL" id="CAE6519333.1"/>
    </source>
</evidence>
<dbReference type="InterPro" id="IPR013785">
    <property type="entry name" value="Aldolase_TIM"/>
</dbReference>